<dbReference type="SUPFAM" id="SSF53067">
    <property type="entry name" value="Actin-like ATPase domain"/>
    <property type="match status" value="2"/>
</dbReference>
<keyword evidence="3 8" id="KW-0819">tRNA processing</keyword>
<keyword evidence="5 8" id="KW-0408">Iron</keyword>
<keyword evidence="4 8" id="KW-0479">Metal-binding</keyword>
<evidence type="ECO:0000259" key="10">
    <source>
        <dbReference type="Pfam" id="PF00814"/>
    </source>
</evidence>
<feature type="binding site" evidence="8">
    <location>
        <position position="211"/>
    </location>
    <ligand>
        <name>substrate</name>
    </ligand>
</feature>
<dbReference type="EC" id="2.3.1.234" evidence="8"/>
<feature type="binding site" evidence="8">
    <location>
        <begin position="165"/>
        <end position="169"/>
    </location>
    <ligand>
        <name>substrate</name>
    </ligand>
</feature>
<dbReference type="NCBIfam" id="TIGR03723">
    <property type="entry name" value="T6A_TsaD_YgjD"/>
    <property type="match status" value="1"/>
</dbReference>
<keyword evidence="1 8" id="KW-0963">Cytoplasm</keyword>
<dbReference type="GO" id="GO:0061711">
    <property type="term" value="F:tRNA N(6)-L-threonylcarbamoyladenine synthase activity"/>
    <property type="evidence" value="ECO:0007669"/>
    <property type="project" value="UniProtKB-EC"/>
</dbReference>
<dbReference type="Pfam" id="PF00814">
    <property type="entry name" value="TsaD"/>
    <property type="match status" value="2"/>
</dbReference>
<feature type="binding site" evidence="8">
    <location>
        <position position="198"/>
    </location>
    <ligand>
        <name>substrate</name>
    </ligand>
</feature>
<comment type="function">
    <text evidence="8">Required for the formation of a threonylcarbamoyl group on adenosine at position 37 (t(6)A37) in tRNAs that read codons beginning with adenine. Is involved in the transfer of the threonylcarbamoyl moiety of threonylcarbamoyl-AMP (TC-AMP) to the N6 group of A37, together with TsaE and TsaB. TsaD likely plays a direct catalytic role in this reaction.</text>
</comment>
<dbReference type="GO" id="GO:0002949">
    <property type="term" value="P:tRNA threonylcarbamoyladenosine modification"/>
    <property type="evidence" value="ECO:0007669"/>
    <property type="project" value="UniProtKB-UniRule"/>
</dbReference>
<feature type="binding site" evidence="8">
    <location>
        <position position="321"/>
    </location>
    <ligand>
        <name>substrate</name>
    </ligand>
</feature>
<dbReference type="PRINTS" id="PR00789">
    <property type="entry name" value="OSIALOPTASE"/>
</dbReference>
<feature type="transmembrane region" description="Helical" evidence="9">
    <location>
        <begin position="157"/>
        <end position="176"/>
    </location>
</feature>
<dbReference type="GO" id="GO:0005506">
    <property type="term" value="F:iron ion binding"/>
    <property type="evidence" value="ECO:0007669"/>
    <property type="project" value="UniProtKB-UniRule"/>
</dbReference>
<evidence type="ECO:0000256" key="3">
    <source>
        <dbReference type="ARBA" id="ARBA00022694"/>
    </source>
</evidence>
<feature type="domain" description="Gcp-like" evidence="10">
    <location>
        <begin position="158"/>
        <end position="357"/>
    </location>
</feature>
<dbReference type="AlphaFoldDB" id="A0A2M7B7Y5"/>
<gene>
    <name evidence="8 11" type="primary">tsaD</name>
    <name evidence="11" type="ORF">COS59_01085</name>
</gene>
<evidence type="ECO:0000256" key="4">
    <source>
        <dbReference type="ARBA" id="ARBA00022723"/>
    </source>
</evidence>
<dbReference type="FunFam" id="3.30.420.40:FF:000040">
    <property type="entry name" value="tRNA N6-adenosine threonylcarbamoyltransferase"/>
    <property type="match status" value="1"/>
</dbReference>
<dbReference type="GO" id="GO:0005737">
    <property type="term" value="C:cytoplasm"/>
    <property type="evidence" value="ECO:0007669"/>
    <property type="project" value="UniProtKB-SubCell"/>
</dbReference>
<keyword evidence="2 8" id="KW-0808">Transferase</keyword>
<dbReference type="Proteomes" id="UP000230131">
    <property type="component" value="Unassembled WGS sequence"/>
</dbReference>
<evidence type="ECO:0000256" key="8">
    <source>
        <dbReference type="HAMAP-Rule" id="MF_01445"/>
    </source>
</evidence>
<evidence type="ECO:0000256" key="6">
    <source>
        <dbReference type="ARBA" id="ARBA00023315"/>
    </source>
</evidence>
<evidence type="ECO:0000256" key="1">
    <source>
        <dbReference type="ARBA" id="ARBA00022490"/>
    </source>
</evidence>
<evidence type="ECO:0000256" key="9">
    <source>
        <dbReference type="SAM" id="Phobius"/>
    </source>
</evidence>
<keyword evidence="9" id="KW-1133">Transmembrane helix</keyword>
<sequence>MKILSIETSCDETAIASVEASGGLRNPKFQILKNLVASQVKVHQPFGGVVPNLAKREHIRNLPILFKEVQGSSFIVHGCDLVAVTVGPGLEPCLWTGINFAKELRMYPNTANKPKIIGTSHLDGHLYSFLLPQKTVNPKLQTLNPKQKTLEFRVSNLVFPAISLLVSGGHTILILMKDLTHLKKLGETRDDAVGESFDKVARLLGLPYPGGPEIEKVAKQGNPEAINFPRPMLNQKNYDFSFSGLKTSVLYYLRDPKQRIHPNLQNNYSDHSDKFVGWDRIANVAASFQKAAFDALIKKSLRAVKEFEAKTIIITGGVAANKTLGRMFKQALKEDKFKINLIIPEPKFCTDNAAMIAVAGYINFLQNKNKRLIARGDLSI</sequence>
<feature type="binding site" evidence="8">
    <location>
        <position position="121"/>
    </location>
    <ligand>
        <name>Fe cation</name>
        <dbReference type="ChEBI" id="CHEBI:24875"/>
    </ligand>
</feature>
<evidence type="ECO:0000313" key="12">
    <source>
        <dbReference type="Proteomes" id="UP000230131"/>
    </source>
</evidence>
<keyword evidence="9" id="KW-0812">Transmembrane</keyword>
<dbReference type="InterPro" id="IPR043129">
    <property type="entry name" value="ATPase_NBD"/>
</dbReference>
<dbReference type="HAMAP" id="MF_01445">
    <property type="entry name" value="TsaD"/>
    <property type="match status" value="1"/>
</dbReference>
<feature type="binding site" evidence="8">
    <location>
        <position position="215"/>
    </location>
    <ligand>
        <name>substrate</name>
    </ligand>
</feature>
<accession>A0A2M7B7Y5</accession>
<name>A0A2M7B7Y5_9BACT</name>
<dbReference type="PANTHER" id="PTHR11735">
    <property type="entry name" value="TRNA N6-ADENOSINE THREONYLCARBAMOYLTRANSFERASE"/>
    <property type="match status" value="1"/>
</dbReference>
<protein>
    <recommendedName>
        <fullName evidence="8">tRNA N6-adenosine threonylcarbamoyltransferase</fullName>
        <ecNumber evidence="8">2.3.1.234</ecNumber>
    </recommendedName>
    <alternativeName>
        <fullName evidence="8">N6-L-threonylcarbamoyladenine synthase</fullName>
        <shortName evidence="8">t(6)A synthase</shortName>
    </alternativeName>
    <alternativeName>
        <fullName evidence="8">t(6)A37 threonylcarbamoyladenosine biosynthesis protein TsaD</fullName>
    </alternativeName>
    <alternativeName>
        <fullName evidence="8">tRNA threonylcarbamoyladenosine biosynthesis protein TsaD</fullName>
    </alternativeName>
</protein>
<dbReference type="PANTHER" id="PTHR11735:SF6">
    <property type="entry name" value="TRNA N6-ADENOSINE THREONYLCARBAMOYLTRANSFERASE, MITOCHONDRIAL"/>
    <property type="match status" value="1"/>
</dbReference>
<feature type="binding site" evidence="8">
    <location>
        <position position="125"/>
    </location>
    <ligand>
        <name>Fe cation</name>
        <dbReference type="ChEBI" id="CHEBI:24875"/>
    </ligand>
</feature>
<evidence type="ECO:0000256" key="5">
    <source>
        <dbReference type="ARBA" id="ARBA00023004"/>
    </source>
</evidence>
<comment type="similarity">
    <text evidence="8">Belongs to the KAE1 / TsaD family.</text>
</comment>
<reference evidence="12" key="1">
    <citation type="submission" date="2017-09" db="EMBL/GenBank/DDBJ databases">
        <title>Depth-based differentiation of microbial function through sediment-hosted aquifers and enrichment of novel symbionts in the deep terrestrial subsurface.</title>
        <authorList>
            <person name="Probst A.J."/>
            <person name="Ladd B."/>
            <person name="Jarett J.K."/>
            <person name="Geller-Mcgrath D.E."/>
            <person name="Sieber C.M.K."/>
            <person name="Emerson J.B."/>
            <person name="Anantharaman K."/>
            <person name="Thomas B.C."/>
            <person name="Malmstrom R."/>
            <person name="Stieglmeier M."/>
            <person name="Klingl A."/>
            <person name="Woyke T."/>
            <person name="Ryan C.M."/>
            <person name="Banfield J.F."/>
        </authorList>
    </citation>
    <scope>NUCLEOTIDE SEQUENCE [LARGE SCALE GENOMIC DNA]</scope>
</reference>
<comment type="cofactor">
    <cofactor evidence="8">
        <name>Fe(2+)</name>
        <dbReference type="ChEBI" id="CHEBI:29033"/>
    </cofactor>
    <text evidence="8">Binds 1 Fe(2+) ion per subunit.</text>
</comment>
<evidence type="ECO:0000313" key="11">
    <source>
        <dbReference type="EMBL" id="PIU99189.1"/>
    </source>
</evidence>
<dbReference type="EMBL" id="PEVH01000033">
    <property type="protein sequence ID" value="PIU99189.1"/>
    <property type="molecule type" value="Genomic_DNA"/>
</dbReference>
<dbReference type="InterPro" id="IPR000905">
    <property type="entry name" value="Gcp-like_dom"/>
</dbReference>
<comment type="subcellular location">
    <subcellularLocation>
        <location evidence="8">Cytoplasm</location>
    </subcellularLocation>
</comment>
<dbReference type="InterPro" id="IPR017861">
    <property type="entry name" value="KAE1/TsaD"/>
</dbReference>
<proteinExistence type="inferred from homology"/>
<organism evidence="11 12">
    <name type="scientific">Candidatus Wolfebacteria bacterium CG03_land_8_20_14_0_80_36_15</name>
    <dbReference type="NCBI Taxonomy" id="1975067"/>
    <lineage>
        <taxon>Bacteria</taxon>
        <taxon>Candidatus Wolfeibacteriota</taxon>
    </lineage>
</organism>
<evidence type="ECO:0000256" key="7">
    <source>
        <dbReference type="ARBA" id="ARBA00048117"/>
    </source>
</evidence>
<feature type="domain" description="Gcp-like" evidence="10">
    <location>
        <begin position="30"/>
        <end position="138"/>
    </location>
</feature>
<comment type="caution">
    <text evidence="11">The sequence shown here is derived from an EMBL/GenBank/DDBJ whole genome shotgun (WGS) entry which is preliminary data.</text>
</comment>
<evidence type="ECO:0000256" key="2">
    <source>
        <dbReference type="ARBA" id="ARBA00022679"/>
    </source>
</evidence>
<feature type="binding site" evidence="8">
    <location>
        <position position="351"/>
    </location>
    <ligand>
        <name>Fe cation</name>
        <dbReference type="ChEBI" id="CHEBI:24875"/>
    </ligand>
</feature>
<dbReference type="Gene3D" id="3.30.420.40">
    <property type="match status" value="2"/>
</dbReference>
<dbReference type="InterPro" id="IPR022450">
    <property type="entry name" value="TsaD"/>
</dbReference>
<keyword evidence="6 8" id="KW-0012">Acyltransferase</keyword>
<comment type="catalytic activity">
    <reaction evidence="7 8">
        <text>L-threonylcarbamoyladenylate + adenosine(37) in tRNA = N(6)-L-threonylcarbamoyladenosine(37) in tRNA + AMP + H(+)</text>
        <dbReference type="Rhea" id="RHEA:37059"/>
        <dbReference type="Rhea" id="RHEA-COMP:10162"/>
        <dbReference type="Rhea" id="RHEA-COMP:10163"/>
        <dbReference type="ChEBI" id="CHEBI:15378"/>
        <dbReference type="ChEBI" id="CHEBI:73682"/>
        <dbReference type="ChEBI" id="CHEBI:74411"/>
        <dbReference type="ChEBI" id="CHEBI:74418"/>
        <dbReference type="ChEBI" id="CHEBI:456215"/>
        <dbReference type="EC" id="2.3.1.234"/>
    </reaction>
</comment>
<keyword evidence="9" id="KW-0472">Membrane</keyword>